<comment type="similarity">
    <text evidence="1">Belongs to the 'phage' integrase family.</text>
</comment>
<dbReference type="InterPro" id="IPR050808">
    <property type="entry name" value="Phage_Integrase"/>
</dbReference>
<dbReference type="EMBL" id="MASR01000001">
    <property type="protein sequence ID" value="OFE12350.1"/>
    <property type="molecule type" value="Genomic_DNA"/>
</dbReference>
<dbReference type="Pfam" id="PF13356">
    <property type="entry name" value="Arm-DNA-bind_3"/>
    <property type="match status" value="1"/>
</dbReference>
<dbReference type="Pfam" id="PF22022">
    <property type="entry name" value="Phage_int_M"/>
    <property type="match status" value="1"/>
</dbReference>
<dbReference type="Gene3D" id="1.10.150.130">
    <property type="match status" value="1"/>
</dbReference>
<dbReference type="PROSITE" id="PS51898">
    <property type="entry name" value="TYR_RECOMBINASE"/>
    <property type="match status" value="1"/>
</dbReference>
<evidence type="ECO:0000259" key="7">
    <source>
        <dbReference type="PROSITE" id="PS51900"/>
    </source>
</evidence>
<dbReference type="InterPro" id="IPR044068">
    <property type="entry name" value="CB"/>
</dbReference>
<comment type="caution">
    <text evidence="8">The sequence shown here is derived from an EMBL/GenBank/DDBJ whole genome shotgun (WGS) entry which is preliminary data.</text>
</comment>
<dbReference type="InterPro" id="IPR013762">
    <property type="entry name" value="Integrase-like_cat_sf"/>
</dbReference>
<organism evidence="8 9">
    <name type="scientific">Pseudohongiella acticola</name>
    <dbReference type="NCBI Taxonomy" id="1524254"/>
    <lineage>
        <taxon>Bacteria</taxon>
        <taxon>Pseudomonadati</taxon>
        <taxon>Pseudomonadota</taxon>
        <taxon>Gammaproteobacteria</taxon>
        <taxon>Pseudomonadales</taxon>
        <taxon>Pseudohongiellaceae</taxon>
        <taxon>Pseudohongiella</taxon>
    </lineage>
</organism>
<evidence type="ECO:0000313" key="8">
    <source>
        <dbReference type="EMBL" id="OFE12350.1"/>
    </source>
</evidence>
<accession>A0A1E8CIM5</accession>
<dbReference type="Gene3D" id="1.10.443.10">
    <property type="entry name" value="Intergrase catalytic core"/>
    <property type="match status" value="1"/>
</dbReference>
<evidence type="ECO:0000256" key="4">
    <source>
        <dbReference type="ARBA" id="ARBA00023172"/>
    </source>
</evidence>
<dbReference type="Proteomes" id="UP000175669">
    <property type="component" value="Unassembled WGS sequence"/>
</dbReference>
<feature type="domain" description="Tyr recombinase" evidence="6">
    <location>
        <begin position="200"/>
        <end position="390"/>
    </location>
</feature>
<dbReference type="AlphaFoldDB" id="A0A1E8CIM5"/>
<feature type="domain" description="Core-binding (CB)" evidence="7">
    <location>
        <begin position="98"/>
        <end position="177"/>
    </location>
</feature>
<evidence type="ECO:0000259" key="6">
    <source>
        <dbReference type="PROSITE" id="PS51898"/>
    </source>
</evidence>
<dbReference type="OrthoDB" id="9795573at2"/>
<name>A0A1E8CIM5_9GAMM</name>
<keyword evidence="3 5" id="KW-0238">DNA-binding</keyword>
<evidence type="ECO:0000256" key="3">
    <source>
        <dbReference type="ARBA" id="ARBA00023125"/>
    </source>
</evidence>
<proteinExistence type="inferred from homology"/>
<gene>
    <name evidence="8" type="ORF">PHACT_03705</name>
</gene>
<dbReference type="Gene3D" id="3.30.160.390">
    <property type="entry name" value="Integrase, DNA-binding domain"/>
    <property type="match status" value="1"/>
</dbReference>
<dbReference type="PROSITE" id="PS51900">
    <property type="entry name" value="CB"/>
    <property type="match status" value="1"/>
</dbReference>
<dbReference type="InterPro" id="IPR038488">
    <property type="entry name" value="Integrase_DNA-bd_sf"/>
</dbReference>
<evidence type="ECO:0000256" key="2">
    <source>
        <dbReference type="ARBA" id="ARBA00022908"/>
    </source>
</evidence>
<dbReference type="PANTHER" id="PTHR30629">
    <property type="entry name" value="PROPHAGE INTEGRASE"/>
    <property type="match status" value="1"/>
</dbReference>
<dbReference type="InterPro" id="IPR002104">
    <property type="entry name" value="Integrase_catalytic"/>
</dbReference>
<keyword evidence="4" id="KW-0233">DNA recombination</keyword>
<evidence type="ECO:0000256" key="5">
    <source>
        <dbReference type="PROSITE-ProRule" id="PRU01248"/>
    </source>
</evidence>
<protein>
    <submittedName>
        <fullName evidence="8">Integrase</fullName>
    </submittedName>
</protein>
<dbReference type="InterPro" id="IPR010998">
    <property type="entry name" value="Integrase_recombinase_N"/>
</dbReference>
<dbReference type="PANTHER" id="PTHR30629:SF2">
    <property type="entry name" value="PROPHAGE INTEGRASE INTS-RELATED"/>
    <property type="match status" value="1"/>
</dbReference>
<keyword evidence="2" id="KW-0229">DNA integration</keyword>
<reference evidence="9" key="1">
    <citation type="submission" date="2016-07" db="EMBL/GenBank/DDBJ databases">
        <authorList>
            <person name="Florea S."/>
            <person name="Webb J.S."/>
            <person name="Jaromczyk J."/>
            <person name="Schardl C.L."/>
        </authorList>
    </citation>
    <scope>NUCLEOTIDE SEQUENCE [LARGE SCALE GENOMIC DNA]</scope>
    <source>
        <strain evidence="9">KCTC 42131</strain>
    </source>
</reference>
<dbReference type="InterPro" id="IPR011010">
    <property type="entry name" value="DNA_brk_join_enz"/>
</dbReference>
<dbReference type="SUPFAM" id="SSF56349">
    <property type="entry name" value="DNA breaking-rejoining enzymes"/>
    <property type="match status" value="1"/>
</dbReference>
<sequence>MALTDTWLKANAGKAREQIEVKTDRGGLSVRVSPLGKIVYQMRYRYDGKAKRLDLGSYPHVSLKAARDEHARLKAKLEQGHDPKVVVAVEKQKIVSALTLEDLFERWYKGYCVVTKKAPELIQRTFQIHVLPRLGKLPAHQITIHEWLDLLEGLVDHSEAIAARVLVNTKQMYKWAIRRELVSDNPLANIVGATDLNIKKRTSTRTLADADIALVWEAIDRSRMSPKNKVFVKLCLVYGCRSGEMRLAKKAHFDFDAQVWLIPPENHKIGTKTGKALKRPIFPGAQGLLEEAFALSAKGAHLFNNAGSDEPMSRGVPLQLPYNLMQWLRRHKGVEMAHWSMHDLRRTARTNFSTLAPPHIAETMLGHKMPGEWQTYDLHDYLGEQRDAYDKWWERLTGIVGQAA</sequence>
<dbReference type="GO" id="GO:0015074">
    <property type="term" value="P:DNA integration"/>
    <property type="evidence" value="ECO:0007669"/>
    <property type="project" value="UniProtKB-KW"/>
</dbReference>
<evidence type="ECO:0000313" key="9">
    <source>
        <dbReference type="Proteomes" id="UP000175669"/>
    </source>
</evidence>
<keyword evidence="9" id="KW-1185">Reference proteome</keyword>
<evidence type="ECO:0000256" key="1">
    <source>
        <dbReference type="ARBA" id="ARBA00008857"/>
    </source>
</evidence>
<dbReference type="GO" id="GO:0003677">
    <property type="term" value="F:DNA binding"/>
    <property type="evidence" value="ECO:0007669"/>
    <property type="project" value="UniProtKB-UniRule"/>
</dbReference>
<dbReference type="Pfam" id="PF00589">
    <property type="entry name" value="Phage_integrase"/>
    <property type="match status" value="1"/>
</dbReference>
<dbReference type="RefSeq" id="WP_070115973.1">
    <property type="nucleotide sequence ID" value="NZ_MASR01000001.1"/>
</dbReference>
<dbReference type="InterPro" id="IPR053876">
    <property type="entry name" value="Phage_int_M"/>
</dbReference>
<dbReference type="CDD" id="cd00801">
    <property type="entry name" value="INT_P4_C"/>
    <property type="match status" value="1"/>
</dbReference>
<dbReference type="InterPro" id="IPR025166">
    <property type="entry name" value="Integrase_DNA_bind_dom"/>
</dbReference>
<dbReference type="GO" id="GO:0006310">
    <property type="term" value="P:DNA recombination"/>
    <property type="evidence" value="ECO:0007669"/>
    <property type="project" value="UniProtKB-KW"/>
</dbReference>